<feature type="transmembrane region" description="Helical" evidence="19">
    <location>
        <begin position="17"/>
        <end position="38"/>
    </location>
</feature>
<dbReference type="PANTHER" id="PTHR38689:SF1">
    <property type="entry name" value="SUCCINATE DEHYDROGENASE HYDROPHOBIC MEMBRANE ANCHOR SUBUNIT"/>
    <property type="match status" value="1"/>
</dbReference>
<feature type="transmembrane region" description="Helical" evidence="19">
    <location>
        <begin position="91"/>
        <end position="112"/>
    </location>
</feature>
<dbReference type="RefSeq" id="WP_119911672.1">
    <property type="nucleotide sequence ID" value="NZ_QZCH01000022.1"/>
</dbReference>
<evidence type="ECO:0000256" key="6">
    <source>
        <dbReference type="ARBA" id="ARBA00022475"/>
    </source>
</evidence>
<comment type="subcellular location">
    <subcellularLocation>
        <location evidence="2 16">Cell inner membrane</location>
        <topology evidence="2 16">Multi-pass membrane protein</topology>
    </subcellularLocation>
</comment>
<reference evidence="20 21" key="2">
    <citation type="submission" date="2019-01" db="EMBL/GenBank/DDBJ databases">
        <title>Motilimonas pumilus sp. nov., isolated from the gut of sea cucumber (Apostichopus japonicus).</title>
        <authorList>
            <person name="Wang F.-Q."/>
            <person name="Ren L.-H."/>
            <person name="Lin Y.-W."/>
            <person name="Sun G.-H."/>
            <person name="Du Z.-J."/>
            <person name="Zhao J.-X."/>
            <person name="Liu X.-J."/>
            <person name="Liu L.-J."/>
        </authorList>
    </citation>
    <scope>NUCLEOTIDE SEQUENCE [LARGE SCALE GENOMIC DNA]</scope>
    <source>
        <strain evidence="20 21">PLHSC7-2</strain>
    </source>
</reference>
<comment type="cofactor">
    <cofactor evidence="18">
        <name>heme</name>
        <dbReference type="ChEBI" id="CHEBI:30413"/>
    </cofactor>
    <text evidence="18">The heme is bound between the two transmembrane subunits.</text>
</comment>
<evidence type="ECO:0000313" key="21">
    <source>
        <dbReference type="Proteomes" id="UP000283255"/>
    </source>
</evidence>
<protein>
    <recommendedName>
        <fullName evidence="4 16">Succinate dehydrogenase hydrophobic membrane anchor subunit</fullName>
    </recommendedName>
</protein>
<dbReference type="GO" id="GO:0005886">
    <property type="term" value="C:plasma membrane"/>
    <property type="evidence" value="ECO:0007669"/>
    <property type="project" value="UniProtKB-SubCell"/>
</dbReference>
<dbReference type="PIRSF" id="PIRSF000169">
    <property type="entry name" value="SDH_D"/>
    <property type="match status" value="1"/>
</dbReference>
<dbReference type="InterPro" id="IPR014312">
    <property type="entry name" value="Succ_DH_anchor"/>
</dbReference>
<dbReference type="GO" id="GO:0020037">
    <property type="term" value="F:heme binding"/>
    <property type="evidence" value="ECO:0007669"/>
    <property type="project" value="InterPro"/>
</dbReference>
<evidence type="ECO:0000256" key="1">
    <source>
        <dbReference type="ARBA" id="ARBA00004050"/>
    </source>
</evidence>
<evidence type="ECO:0000256" key="19">
    <source>
        <dbReference type="SAM" id="Phobius"/>
    </source>
</evidence>
<comment type="pathway">
    <text evidence="3 16">Carbohydrate metabolism; tricarboxylic acid cycle.</text>
</comment>
<evidence type="ECO:0000256" key="2">
    <source>
        <dbReference type="ARBA" id="ARBA00004429"/>
    </source>
</evidence>
<dbReference type="NCBIfam" id="TIGR02968">
    <property type="entry name" value="succ_dehyd_anc"/>
    <property type="match status" value="1"/>
</dbReference>
<feature type="binding site" description="axial binding residue" evidence="18">
    <location>
        <position position="70"/>
    </location>
    <ligand>
        <name>heme</name>
        <dbReference type="ChEBI" id="CHEBI:30413"/>
        <note>ligand shared with second transmembrane subunit</note>
    </ligand>
    <ligandPart>
        <name>Fe</name>
        <dbReference type="ChEBI" id="CHEBI:18248"/>
    </ligandPart>
</feature>
<keyword evidence="5 16" id="KW-0813">Transport</keyword>
<dbReference type="CDD" id="cd03494">
    <property type="entry name" value="SQR_TypeC_SdhD"/>
    <property type="match status" value="1"/>
</dbReference>
<keyword evidence="13 19" id="KW-1133">Transmembrane helix</keyword>
<dbReference type="Proteomes" id="UP000283255">
    <property type="component" value="Unassembled WGS sequence"/>
</dbReference>
<keyword evidence="14 18" id="KW-0408">Iron</keyword>
<keyword evidence="15 16" id="KW-0472">Membrane</keyword>
<comment type="caution">
    <text evidence="20">The sequence shown here is derived from an EMBL/GenBank/DDBJ whole genome shotgun (WGS) entry which is preliminary data.</text>
</comment>
<sequence length="114" mass="12721">MVKSVSGLGRNGVHDFVLIRASAIILTLYTLYLVGFVATNDITYETWQAFFSGICTKAFTMLALVAMLIHAWIGTWQVLTDYIKCAKLRGLLQFVLVSIAFIYTFVGFSVLWGV</sequence>
<dbReference type="Gene3D" id="1.20.1300.10">
    <property type="entry name" value="Fumarate reductase/succinate dehydrogenase, transmembrane subunit"/>
    <property type="match status" value="1"/>
</dbReference>
<dbReference type="OrthoDB" id="5612767at2"/>
<feature type="transmembrane region" description="Helical" evidence="19">
    <location>
        <begin position="58"/>
        <end position="79"/>
    </location>
</feature>
<organism evidence="20 21">
    <name type="scientific">Motilimonas pumila</name>
    <dbReference type="NCBI Taxonomy" id="2303987"/>
    <lineage>
        <taxon>Bacteria</taxon>
        <taxon>Pseudomonadati</taxon>
        <taxon>Pseudomonadota</taxon>
        <taxon>Gammaproteobacteria</taxon>
        <taxon>Alteromonadales</taxon>
        <taxon>Alteromonadales genera incertae sedis</taxon>
        <taxon>Motilimonas</taxon>
    </lineage>
</organism>
<evidence type="ECO:0000256" key="10">
    <source>
        <dbReference type="ARBA" id="ARBA00022692"/>
    </source>
</evidence>
<comment type="function">
    <text evidence="1 16">Membrane-anchoring subunit of succinate dehydrogenase (SDH).</text>
</comment>
<name>A0A418YBV4_9GAMM</name>
<keyword evidence="9 18" id="KW-0349">Heme</keyword>
<keyword evidence="21" id="KW-1185">Reference proteome</keyword>
<evidence type="ECO:0000256" key="7">
    <source>
        <dbReference type="ARBA" id="ARBA00022519"/>
    </source>
</evidence>
<evidence type="ECO:0000256" key="4">
    <source>
        <dbReference type="ARBA" id="ARBA00019425"/>
    </source>
</evidence>
<reference evidence="20 21" key="1">
    <citation type="submission" date="2018-09" db="EMBL/GenBank/DDBJ databases">
        <authorList>
            <person name="Wang F."/>
        </authorList>
    </citation>
    <scope>NUCLEOTIDE SEQUENCE [LARGE SCALE GENOMIC DNA]</scope>
    <source>
        <strain evidence="20 21">PLHSC7-2</strain>
    </source>
</reference>
<dbReference type="Pfam" id="PF01127">
    <property type="entry name" value="Sdh_cyt"/>
    <property type="match status" value="1"/>
</dbReference>
<dbReference type="GO" id="GO:0006099">
    <property type="term" value="P:tricarboxylic acid cycle"/>
    <property type="evidence" value="ECO:0007669"/>
    <property type="project" value="UniProtKB-UniRule"/>
</dbReference>
<evidence type="ECO:0000256" key="14">
    <source>
        <dbReference type="ARBA" id="ARBA00023004"/>
    </source>
</evidence>
<dbReference type="UniPathway" id="UPA00223"/>
<dbReference type="AlphaFoldDB" id="A0A418YBV4"/>
<evidence type="ECO:0000256" key="8">
    <source>
        <dbReference type="ARBA" id="ARBA00022532"/>
    </source>
</evidence>
<proteinExistence type="predicted"/>
<feature type="binding site" evidence="17">
    <location>
        <position position="82"/>
    </location>
    <ligand>
        <name>a ubiquinone</name>
        <dbReference type="ChEBI" id="CHEBI:16389"/>
    </ligand>
</feature>
<dbReference type="EMBL" id="QZCH01000022">
    <property type="protein sequence ID" value="RJG42011.1"/>
    <property type="molecule type" value="Genomic_DNA"/>
</dbReference>
<dbReference type="GO" id="GO:0046872">
    <property type="term" value="F:metal ion binding"/>
    <property type="evidence" value="ECO:0007669"/>
    <property type="project" value="UniProtKB-KW"/>
</dbReference>
<evidence type="ECO:0000256" key="11">
    <source>
        <dbReference type="ARBA" id="ARBA00022723"/>
    </source>
</evidence>
<accession>A0A418YBV4</accession>
<keyword evidence="11 18" id="KW-0479">Metal-binding</keyword>
<gene>
    <name evidence="20" type="primary">sdhD</name>
    <name evidence="20" type="ORF">D1Z90_15365</name>
</gene>
<evidence type="ECO:0000256" key="5">
    <source>
        <dbReference type="ARBA" id="ARBA00022448"/>
    </source>
</evidence>
<keyword evidence="12 16" id="KW-0249">Electron transport</keyword>
<keyword evidence="8 16" id="KW-0816">Tricarboxylic acid cycle</keyword>
<evidence type="ECO:0000256" key="13">
    <source>
        <dbReference type="ARBA" id="ARBA00022989"/>
    </source>
</evidence>
<evidence type="ECO:0000256" key="15">
    <source>
        <dbReference type="ARBA" id="ARBA00023136"/>
    </source>
</evidence>
<evidence type="ECO:0000256" key="18">
    <source>
        <dbReference type="PIRSR" id="PIRSR000169-2"/>
    </source>
</evidence>
<keyword evidence="7 16" id="KW-0997">Cell inner membrane</keyword>
<dbReference type="InterPro" id="IPR034804">
    <property type="entry name" value="SQR/QFR_C/D"/>
</dbReference>
<dbReference type="PANTHER" id="PTHR38689">
    <property type="entry name" value="SUCCINATE DEHYDROGENASE HYDROPHOBIC MEMBRANE ANCHOR SUBUNIT"/>
    <property type="match status" value="1"/>
</dbReference>
<dbReference type="GO" id="GO:0009055">
    <property type="term" value="F:electron transfer activity"/>
    <property type="evidence" value="ECO:0007669"/>
    <property type="project" value="TreeGrafter"/>
</dbReference>
<evidence type="ECO:0000256" key="3">
    <source>
        <dbReference type="ARBA" id="ARBA00005163"/>
    </source>
</evidence>
<evidence type="ECO:0000313" key="20">
    <source>
        <dbReference type="EMBL" id="RJG42011.1"/>
    </source>
</evidence>
<evidence type="ECO:0000256" key="9">
    <source>
        <dbReference type="ARBA" id="ARBA00022617"/>
    </source>
</evidence>
<evidence type="ECO:0000256" key="17">
    <source>
        <dbReference type="PIRSR" id="PIRSR000169-1"/>
    </source>
</evidence>
<evidence type="ECO:0000256" key="16">
    <source>
        <dbReference type="PIRNR" id="PIRNR000169"/>
    </source>
</evidence>
<dbReference type="InterPro" id="IPR000701">
    <property type="entry name" value="SuccDH_FuR_B_TM-su"/>
</dbReference>
<evidence type="ECO:0000256" key="12">
    <source>
        <dbReference type="ARBA" id="ARBA00022982"/>
    </source>
</evidence>
<dbReference type="GO" id="GO:0017004">
    <property type="term" value="P:cytochrome complex assembly"/>
    <property type="evidence" value="ECO:0007669"/>
    <property type="project" value="TreeGrafter"/>
</dbReference>
<keyword evidence="6 16" id="KW-1003">Cell membrane</keyword>
<keyword evidence="10 19" id="KW-0812">Transmembrane</keyword>
<dbReference type="SUPFAM" id="SSF81343">
    <property type="entry name" value="Fumarate reductase respiratory complex transmembrane subunits"/>
    <property type="match status" value="1"/>
</dbReference>